<name>Q3Z660_DEHM1</name>
<dbReference type="EMBL" id="CP000027">
    <property type="protein sequence ID" value="AAW39150.1"/>
    <property type="molecule type" value="Genomic_DNA"/>
</dbReference>
<dbReference type="HOGENOM" id="CLU_220225_0_0_0"/>
<gene>
    <name evidence="1" type="ordered locus">DET1593</name>
</gene>
<proteinExistence type="predicted"/>
<evidence type="ECO:0000313" key="2">
    <source>
        <dbReference type="Proteomes" id="UP000008289"/>
    </source>
</evidence>
<evidence type="ECO:0000313" key="1">
    <source>
        <dbReference type="EMBL" id="AAW39150.1"/>
    </source>
</evidence>
<dbReference type="STRING" id="243164.DET1593"/>
<dbReference type="AlphaFoldDB" id="Q3Z660"/>
<protein>
    <submittedName>
        <fullName evidence="1">Uncharacterized protein</fullName>
    </submittedName>
</protein>
<dbReference type="KEGG" id="det:DET1593"/>
<dbReference type="Proteomes" id="UP000008289">
    <property type="component" value="Chromosome"/>
</dbReference>
<organism evidence="1 2">
    <name type="scientific">Dehalococcoides mccartyi (strain ATCC BAA-2266 / KCTC 15142 / 195)</name>
    <name type="common">Dehalococcoides ethenogenes (strain 195)</name>
    <dbReference type="NCBI Taxonomy" id="243164"/>
    <lineage>
        <taxon>Bacteria</taxon>
        <taxon>Bacillati</taxon>
        <taxon>Chloroflexota</taxon>
        <taxon>Dehalococcoidia</taxon>
        <taxon>Dehalococcoidales</taxon>
        <taxon>Dehalococcoidaceae</taxon>
        <taxon>Dehalococcoides</taxon>
    </lineage>
</organism>
<dbReference type="InParanoid" id="Q3Z660"/>
<keyword evidence="2" id="KW-1185">Reference proteome</keyword>
<accession>Q3Z660</accession>
<reference evidence="1 2" key="1">
    <citation type="journal article" date="2005" name="Science">
        <title>Genome sequence of the PCE-dechlorinating bacterium Dehalococcoides ethenogenes.</title>
        <authorList>
            <person name="Seshadri R."/>
            <person name="Adrian L."/>
            <person name="Fouts D.E."/>
            <person name="Eisen J.A."/>
            <person name="Phillippy A.M."/>
            <person name="Methe B.A."/>
            <person name="Ward N.L."/>
            <person name="Nelson W.C."/>
            <person name="Deboy R.T."/>
            <person name="Khouri H.M."/>
            <person name="Kolonay J.F."/>
            <person name="Dodson R.J."/>
            <person name="Daugherty S.C."/>
            <person name="Brinkac L.M."/>
            <person name="Sullivan S.A."/>
            <person name="Madupu R."/>
            <person name="Nelson K.E."/>
            <person name="Kang K.H."/>
            <person name="Impraim M."/>
            <person name="Tran K."/>
            <person name="Robinson J.M."/>
            <person name="Forberger H.A."/>
            <person name="Fraser C.M."/>
            <person name="Zinder S.H."/>
            <person name="Heidelberg J.F."/>
        </authorList>
    </citation>
    <scope>NUCLEOTIDE SEQUENCE [LARGE SCALE GENOMIC DNA]</scope>
    <source>
        <strain evidence="2">ATCC BAA-2266 / KCTC 15142 / 195</strain>
    </source>
</reference>
<sequence length="32" mass="3728">MLPCLQSRIGLGGYFRYNLQITVLPVVQYQKE</sequence>